<name>A0A813JIX9_POLGL</name>
<feature type="region of interest" description="Disordered" evidence="1">
    <location>
        <begin position="1"/>
        <end position="54"/>
    </location>
</feature>
<evidence type="ECO:0000313" key="2">
    <source>
        <dbReference type="EMBL" id="CAE8677866.1"/>
    </source>
</evidence>
<accession>A0A813JIX9</accession>
<reference evidence="2" key="1">
    <citation type="submission" date="2021-02" db="EMBL/GenBank/DDBJ databases">
        <authorList>
            <person name="Dougan E. K."/>
            <person name="Rhodes N."/>
            <person name="Thang M."/>
            <person name="Chan C."/>
        </authorList>
    </citation>
    <scope>NUCLEOTIDE SEQUENCE</scope>
</reference>
<feature type="compositionally biased region" description="Basic and acidic residues" evidence="1">
    <location>
        <begin position="33"/>
        <end position="44"/>
    </location>
</feature>
<dbReference type="Proteomes" id="UP000626109">
    <property type="component" value="Unassembled WGS sequence"/>
</dbReference>
<gene>
    <name evidence="2" type="ORF">PGLA2088_LOCUS20497</name>
</gene>
<dbReference type="AlphaFoldDB" id="A0A813JIX9"/>
<sequence>PVLSSSPAQPVQDRREERTWARAQEHPAPGEGMGRHQRSDREVLQKAVSRESCV</sequence>
<evidence type="ECO:0000256" key="1">
    <source>
        <dbReference type="SAM" id="MobiDB-lite"/>
    </source>
</evidence>
<protein>
    <submittedName>
        <fullName evidence="2">Uncharacterized protein</fullName>
    </submittedName>
</protein>
<comment type="caution">
    <text evidence="2">The sequence shown here is derived from an EMBL/GenBank/DDBJ whole genome shotgun (WGS) entry which is preliminary data.</text>
</comment>
<feature type="non-terminal residue" evidence="2">
    <location>
        <position position="1"/>
    </location>
</feature>
<evidence type="ECO:0000313" key="3">
    <source>
        <dbReference type="Proteomes" id="UP000626109"/>
    </source>
</evidence>
<proteinExistence type="predicted"/>
<organism evidence="2 3">
    <name type="scientific">Polarella glacialis</name>
    <name type="common">Dinoflagellate</name>
    <dbReference type="NCBI Taxonomy" id="89957"/>
    <lineage>
        <taxon>Eukaryota</taxon>
        <taxon>Sar</taxon>
        <taxon>Alveolata</taxon>
        <taxon>Dinophyceae</taxon>
        <taxon>Suessiales</taxon>
        <taxon>Suessiaceae</taxon>
        <taxon>Polarella</taxon>
    </lineage>
</organism>
<dbReference type="EMBL" id="CAJNNW010025634">
    <property type="protein sequence ID" value="CAE8677866.1"/>
    <property type="molecule type" value="Genomic_DNA"/>
</dbReference>
<feature type="compositionally biased region" description="Basic and acidic residues" evidence="1">
    <location>
        <begin position="12"/>
        <end position="25"/>
    </location>
</feature>